<evidence type="ECO:0000313" key="1">
    <source>
        <dbReference type="EMBL" id="CUX57165.1"/>
    </source>
</evidence>
<dbReference type="Proteomes" id="UP000191987">
    <property type="component" value="Unassembled WGS sequence"/>
</dbReference>
<accession>A0A1S7RT58</accession>
<reference evidence="1 2" key="1">
    <citation type="submission" date="2016-01" db="EMBL/GenBank/DDBJ databases">
        <authorList>
            <person name="Oliw E.H."/>
        </authorList>
    </citation>
    <scope>NUCLEOTIDE SEQUENCE [LARGE SCALE GENOMIC DNA]</scope>
    <source>
        <strain evidence="1 2">Zutra 3-1</strain>
    </source>
</reference>
<name>A0A1S7RT58_9HYPH</name>
<gene>
    <name evidence="1" type="ORF">AGR7C_Lc220130</name>
</gene>
<protein>
    <submittedName>
        <fullName evidence="1">Uncharacterized protein</fullName>
    </submittedName>
</protein>
<dbReference type="EMBL" id="FBWG01000041">
    <property type="protein sequence ID" value="CUX57165.1"/>
    <property type="molecule type" value="Genomic_DNA"/>
</dbReference>
<organism evidence="1 2">
    <name type="scientific">Agrobacterium deltaense Zutra 3/1</name>
    <dbReference type="NCBI Taxonomy" id="1183427"/>
    <lineage>
        <taxon>Bacteria</taxon>
        <taxon>Pseudomonadati</taxon>
        <taxon>Pseudomonadota</taxon>
        <taxon>Alphaproteobacteria</taxon>
        <taxon>Hyphomicrobiales</taxon>
        <taxon>Rhizobiaceae</taxon>
        <taxon>Rhizobium/Agrobacterium group</taxon>
        <taxon>Agrobacterium</taxon>
    </lineage>
</organism>
<proteinExistence type="predicted"/>
<evidence type="ECO:0000313" key="2">
    <source>
        <dbReference type="Proteomes" id="UP000191987"/>
    </source>
</evidence>
<sequence>MALCWLMASRYSAYLALKITIPPFGKTLFQ</sequence>
<dbReference type="AlphaFoldDB" id="A0A1S7RT58"/>